<dbReference type="EMBL" id="AYXY01000023">
    <property type="protein sequence ID" value="ETN94618.1"/>
    <property type="molecule type" value="Genomic_DNA"/>
</dbReference>
<organism evidence="1 2">
    <name type="scientific">Zhouia amylolytica AD3</name>
    <dbReference type="NCBI Taxonomy" id="1286632"/>
    <lineage>
        <taxon>Bacteria</taxon>
        <taxon>Pseudomonadati</taxon>
        <taxon>Bacteroidota</taxon>
        <taxon>Flavobacteriia</taxon>
        <taxon>Flavobacteriales</taxon>
        <taxon>Flavobacteriaceae</taxon>
        <taxon>Zhouia</taxon>
    </lineage>
</organism>
<keyword evidence="2" id="KW-1185">Reference proteome</keyword>
<dbReference type="Proteomes" id="UP000018850">
    <property type="component" value="Unassembled WGS sequence"/>
</dbReference>
<evidence type="ECO:0000313" key="1">
    <source>
        <dbReference type="EMBL" id="ETN94618.1"/>
    </source>
</evidence>
<reference evidence="2" key="1">
    <citation type="submission" date="2013-11" db="EMBL/GenBank/DDBJ databases">
        <title>Draft genome sequence from a member of Zhouia, isolated tidal flat.</title>
        <authorList>
            <person name="Jin H."/>
            <person name="Jeon C.O."/>
        </authorList>
    </citation>
    <scope>NUCLEOTIDE SEQUENCE [LARGE SCALE GENOMIC DNA]</scope>
    <source>
        <strain evidence="2">AD3</strain>
    </source>
</reference>
<comment type="caution">
    <text evidence="1">The sequence shown here is derived from an EMBL/GenBank/DDBJ whole genome shotgun (WGS) entry which is preliminary data.</text>
</comment>
<evidence type="ECO:0000313" key="2">
    <source>
        <dbReference type="Proteomes" id="UP000018850"/>
    </source>
</evidence>
<accession>W2UKT7</accession>
<dbReference type="AlphaFoldDB" id="W2UKT7"/>
<sequence>MDLNIRITKCKDHYIIPLTKKQHLRFRNISLTFDLQKAGNAYKSSIKF</sequence>
<protein>
    <submittedName>
        <fullName evidence="1">Uncharacterized protein</fullName>
    </submittedName>
</protein>
<proteinExistence type="predicted"/>
<gene>
    <name evidence="1" type="ORF">P278_25610</name>
</gene>
<name>W2UKT7_9FLAO</name>
<reference evidence="1 2" key="2">
    <citation type="journal article" date="2016" name="Genome Announc.">
        <title>Draft Genome Sequence of Zhouia amylolytica AD3, Isolated from Tidal Flat Sediment.</title>
        <authorList>
            <person name="Jia B."/>
            <person name="Jin H.M."/>
            <person name="Lee H.J."/>
            <person name="Jeon C.O."/>
        </authorList>
    </citation>
    <scope>NUCLEOTIDE SEQUENCE [LARGE SCALE GENOMIC DNA]</scope>
    <source>
        <strain evidence="1 2">AD3</strain>
    </source>
</reference>